<dbReference type="EMBL" id="JJNZ01000020">
    <property type="protein sequence ID" value="KDC51831.1"/>
    <property type="molecule type" value="Genomic_DNA"/>
</dbReference>
<gene>
    <name evidence="3" type="ORF">DC53_06585</name>
</gene>
<sequence>MNFKSVVKWFLGEDGYKKRDLTAIEELNRSFMMAAKCRYLASARLKHLGEVASHTTTLLSMLLIFMPLMQIAGLEFSFPTVLMNVIQVFLAVSVLVFSVINTKARYSLRAEKLNQCGDKIKELQRQLSFDLNNNKSPCYQDFHNRYLDIEVDSENHARVDYCFARLHLSTIYNLNGVKRLVVIINAYLRKWFTFIGPVFMFLMASLIILDMLKIISVLSDILVPLLPKG</sequence>
<proteinExistence type="predicted"/>
<keyword evidence="1" id="KW-0812">Transmembrane</keyword>
<evidence type="ECO:0000313" key="3">
    <source>
        <dbReference type="EMBL" id="KDC51831.1"/>
    </source>
</evidence>
<feature type="transmembrane region" description="Helical" evidence="1">
    <location>
        <begin position="48"/>
        <end position="69"/>
    </location>
</feature>
<dbReference type="AlphaFoldDB" id="A0ABD3YAU6"/>
<protein>
    <recommendedName>
        <fullName evidence="2">SMODS and SLOG-associating 2TM effector domain-containing protein</fullName>
    </recommendedName>
</protein>
<dbReference type="RefSeq" id="WP_050482417.1">
    <property type="nucleotide sequence ID" value="NZ_JJNZ01000020.1"/>
</dbReference>
<feature type="transmembrane region" description="Helical" evidence="1">
    <location>
        <begin position="191"/>
        <end position="209"/>
    </location>
</feature>
<feature type="domain" description="SMODS and SLOG-associating 2TM effector" evidence="2">
    <location>
        <begin position="22"/>
        <end position="204"/>
    </location>
</feature>
<comment type="caution">
    <text evidence="3">The sequence shown here is derived from an EMBL/GenBank/DDBJ whole genome shotgun (WGS) entry which is preliminary data.</text>
</comment>
<evidence type="ECO:0000256" key="1">
    <source>
        <dbReference type="SAM" id="Phobius"/>
    </source>
</evidence>
<accession>A0ABD3YAU6</accession>
<organism evidence="3 4">
    <name type="scientific">Pseudoalteromonas fuliginea</name>
    <dbReference type="NCBI Taxonomy" id="1872678"/>
    <lineage>
        <taxon>Bacteria</taxon>
        <taxon>Pseudomonadati</taxon>
        <taxon>Pseudomonadota</taxon>
        <taxon>Gammaproteobacteria</taxon>
        <taxon>Alteromonadales</taxon>
        <taxon>Pseudoalteromonadaceae</taxon>
        <taxon>Pseudoalteromonas</taxon>
    </lineage>
</organism>
<dbReference type="Pfam" id="PF18160">
    <property type="entry name" value="SLATT_5"/>
    <property type="match status" value="1"/>
</dbReference>
<reference evidence="3 4" key="1">
    <citation type="submission" date="2014-04" db="EMBL/GenBank/DDBJ databases">
        <title>Pseudoalteromonas galatheae sp. nov., isolated from a deep-sea polychaete near Canal Concepcion, Chile.</title>
        <authorList>
            <person name="Machado H.R."/>
            <person name="Gram L."/>
            <person name="Vynne N.G."/>
        </authorList>
    </citation>
    <scope>NUCLEOTIDE SEQUENCE [LARGE SCALE GENOMIC DNA]</scope>
    <source>
        <strain evidence="3 4">KMM216</strain>
    </source>
</reference>
<name>A0ABD3YAU6_9GAMM</name>
<evidence type="ECO:0000259" key="2">
    <source>
        <dbReference type="Pfam" id="PF18160"/>
    </source>
</evidence>
<keyword evidence="1" id="KW-1133">Transmembrane helix</keyword>
<dbReference type="Proteomes" id="UP000027154">
    <property type="component" value="Unassembled WGS sequence"/>
</dbReference>
<feature type="transmembrane region" description="Helical" evidence="1">
    <location>
        <begin position="81"/>
        <end position="100"/>
    </location>
</feature>
<keyword evidence="1" id="KW-0472">Membrane</keyword>
<dbReference type="InterPro" id="IPR041115">
    <property type="entry name" value="SLATT_5"/>
</dbReference>
<dbReference type="NCBIfam" id="NF033631">
    <property type="entry name" value="SLATT_5"/>
    <property type="match status" value="1"/>
</dbReference>
<evidence type="ECO:0000313" key="4">
    <source>
        <dbReference type="Proteomes" id="UP000027154"/>
    </source>
</evidence>